<dbReference type="InterPro" id="IPR009056">
    <property type="entry name" value="Cyt_c-like_dom"/>
</dbReference>
<name>B0XTA5_ASPFC</name>
<comment type="similarity">
    <text evidence="2 11">Belongs to the cytochrome c family.</text>
</comment>
<evidence type="ECO:0000256" key="6">
    <source>
        <dbReference type="ARBA" id="ARBA00022660"/>
    </source>
</evidence>
<evidence type="ECO:0000256" key="2">
    <source>
        <dbReference type="ARBA" id="ARBA00006488"/>
    </source>
</evidence>
<keyword evidence="4 12" id="KW-0813">Transport</keyword>
<evidence type="ECO:0000313" key="15">
    <source>
        <dbReference type="Proteomes" id="UP000001699"/>
    </source>
</evidence>
<keyword evidence="12" id="KW-0496">Mitochondrion</keyword>
<evidence type="ECO:0000256" key="1">
    <source>
        <dbReference type="ARBA" id="ARBA00004569"/>
    </source>
</evidence>
<dbReference type="Proteomes" id="UP000001699">
    <property type="component" value="Unassembled WGS sequence"/>
</dbReference>
<dbReference type="PROSITE" id="PS51007">
    <property type="entry name" value="CYTC"/>
    <property type="match status" value="1"/>
</dbReference>
<dbReference type="PHI-base" id="PHI:2293"/>
<keyword evidence="15" id="KW-1185">Reference proteome</keyword>
<evidence type="ECO:0000256" key="8">
    <source>
        <dbReference type="ARBA" id="ARBA00022982"/>
    </source>
</evidence>
<dbReference type="Gene3D" id="1.10.760.10">
    <property type="entry name" value="Cytochrome c-like domain"/>
    <property type="match status" value="1"/>
</dbReference>
<dbReference type="PRINTS" id="PR00604">
    <property type="entry name" value="CYTCHRMECIAB"/>
</dbReference>
<keyword evidence="6 12" id="KW-0679">Respiratory chain</keyword>
<evidence type="ECO:0000256" key="5">
    <source>
        <dbReference type="ARBA" id="ARBA00022617"/>
    </source>
</evidence>
<evidence type="ECO:0000313" key="14">
    <source>
        <dbReference type="EMBL" id="EDP54814.1"/>
    </source>
</evidence>
<evidence type="ECO:0000259" key="13">
    <source>
        <dbReference type="PROSITE" id="PS51007"/>
    </source>
</evidence>
<comment type="PTM">
    <text evidence="12">Binds 1 heme group per subunit.</text>
</comment>
<dbReference type="EMBL" id="DS499595">
    <property type="protein sequence ID" value="EDP54814.1"/>
    <property type="molecule type" value="Genomic_DNA"/>
</dbReference>
<dbReference type="FunFam" id="1.10.760.10:FF:000001">
    <property type="entry name" value="Cytochrome c iso-1"/>
    <property type="match status" value="1"/>
</dbReference>
<dbReference type="PANTHER" id="PTHR11961">
    <property type="entry name" value="CYTOCHROME C"/>
    <property type="match status" value="1"/>
</dbReference>
<dbReference type="HOGENOM" id="CLU_060944_3_1_1"/>
<dbReference type="InterPro" id="IPR002327">
    <property type="entry name" value="Cyt_c_1A/1B"/>
</dbReference>
<evidence type="ECO:0000256" key="10">
    <source>
        <dbReference type="PROSITE-ProRule" id="PRU00433"/>
    </source>
</evidence>
<dbReference type="InterPro" id="IPR036909">
    <property type="entry name" value="Cyt_c-like_dom_sf"/>
</dbReference>
<comment type="subcellular location">
    <subcellularLocation>
        <location evidence="1">Mitochondrion intermembrane space</location>
    </subcellularLocation>
</comment>
<feature type="domain" description="Cytochrome c" evidence="13">
    <location>
        <begin position="65"/>
        <end position="166"/>
    </location>
</feature>
<keyword evidence="9 10" id="KW-0408">Iron</keyword>
<dbReference type="GO" id="GO:0009055">
    <property type="term" value="F:electron transfer activity"/>
    <property type="evidence" value="ECO:0007669"/>
    <property type="project" value="InterPro"/>
</dbReference>
<sequence>MGKEEGFAPGKHTLIFPFLQCPRFTLIGTCHHSLRNCGVFSWYRNRRISSSQFKIFSNRCLPFPRDAKKGAKLFQTRCAQCHTVESGGPHKVGPNLHGLFGRKTGSAEGYAYTDANKQAGVTWDENTLFSYLENPKKFIPGTKMAFGGLKKAKERNDLITYVFLSKTHSTMVGIAGANFFSPTATSRRTAKHVRPEKSLVSSTLSGKLCRADPPVVKADARHVHRTRHVLYYNLD</sequence>
<keyword evidence="5 10" id="KW-0349">Heme</keyword>
<keyword evidence="8 12" id="KW-0249">Electron transport</keyword>
<evidence type="ECO:0000256" key="3">
    <source>
        <dbReference type="ARBA" id="ARBA00013530"/>
    </source>
</evidence>
<proteinExistence type="inferred from homology"/>
<protein>
    <recommendedName>
        <fullName evidence="3">Cytochrome c</fullName>
    </recommendedName>
</protein>
<keyword evidence="7 10" id="KW-0479">Metal-binding</keyword>
<accession>B0XTA5</accession>
<dbReference type="GO" id="GO:0020037">
    <property type="term" value="F:heme binding"/>
    <property type="evidence" value="ECO:0007669"/>
    <property type="project" value="InterPro"/>
</dbReference>
<evidence type="ECO:0000256" key="4">
    <source>
        <dbReference type="ARBA" id="ARBA00022448"/>
    </source>
</evidence>
<dbReference type="GO" id="GO:0005758">
    <property type="term" value="C:mitochondrial intermembrane space"/>
    <property type="evidence" value="ECO:0007669"/>
    <property type="project" value="UniProtKB-SubCell"/>
</dbReference>
<dbReference type="VEuPathDB" id="FungiDB:AFUB_028740"/>
<dbReference type="Pfam" id="PF00034">
    <property type="entry name" value="Cytochrom_C"/>
    <property type="match status" value="1"/>
</dbReference>
<evidence type="ECO:0000256" key="9">
    <source>
        <dbReference type="ARBA" id="ARBA00023004"/>
    </source>
</evidence>
<evidence type="ECO:0000256" key="11">
    <source>
        <dbReference type="RuleBase" id="RU004426"/>
    </source>
</evidence>
<dbReference type="AlphaFoldDB" id="B0XTA5"/>
<dbReference type="SUPFAM" id="SSF46626">
    <property type="entry name" value="Cytochrome c"/>
    <property type="match status" value="1"/>
</dbReference>
<organism evidence="14 15">
    <name type="scientific">Aspergillus fumigatus (strain CBS 144.89 / FGSC A1163 / CEA10)</name>
    <name type="common">Neosartorya fumigata</name>
    <dbReference type="NCBI Taxonomy" id="451804"/>
    <lineage>
        <taxon>Eukaryota</taxon>
        <taxon>Fungi</taxon>
        <taxon>Dikarya</taxon>
        <taxon>Ascomycota</taxon>
        <taxon>Pezizomycotina</taxon>
        <taxon>Eurotiomycetes</taxon>
        <taxon>Eurotiomycetidae</taxon>
        <taxon>Eurotiales</taxon>
        <taxon>Aspergillaceae</taxon>
        <taxon>Aspergillus</taxon>
        <taxon>Aspergillus subgen. Fumigati</taxon>
    </lineage>
</organism>
<comment type="function">
    <text evidence="12">Electron carrier protein. The oxidized form of the cytochrome c heme group can accept an electron from the heme group of the cytochrome c1 subunit of cytochrome reductase. Cytochrome c then transfers this electron to the cytochrome oxidase complex, the final protein carrier in the mitochondrial electron-transport chain.</text>
</comment>
<gene>
    <name evidence="14" type="ORF">AFUB_028740</name>
</gene>
<dbReference type="GO" id="GO:0046872">
    <property type="term" value="F:metal ion binding"/>
    <property type="evidence" value="ECO:0007669"/>
    <property type="project" value="UniProtKB-KW"/>
</dbReference>
<dbReference type="OrthoDB" id="449280at2759"/>
<evidence type="ECO:0000256" key="12">
    <source>
        <dbReference type="RuleBase" id="RU004427"/>
    </source>
</evidence>
<reference evidence="14 15" key="1">
    <citation type="journal article" date="2008" name="PLoS Genet.">
        <title>Genomic islands in the pathogenic filamentous fungus Aspergillus fumigatus.</title>
        <authorList>
            <person name="Fedorova N.D."/>
            <person name="Khaldi N."/>
            <person name="Joardar V.S."/>
            <person name="Maiti R."/>
            <person name="Amedeo P."/>
            <person name="Anderson M.J."/>
            <person name="Crabtree J."/>
            <person name="Silva J.C."/>
            <person name="Badger J.H."/>
            <person name="Albarraq A."/>
            <person name="Angiuoli S."/>
            <person name="Bussey H."/>
            <person name="Bowyer P."/>
            <person name="Cotty P.J."/>
            <person name="Dyer P.S."/>
            <person name="Egan A."/>
            <person name="Galens K."/>
            <person name="Fraser-Liggett C.M."/>
            <person name="Haas B.J."/>
            <person name="Inman J.M."/>
            <person name="Kent R."/>
            <person name="Lemieux S."/>
            <person name="Malavazi I."/>
            <person name="Orvis J."/>
            <person name="Roemer T."/>
            <person name="Ronning C.M."/>
            <person name="Sundaram J.P."/>
            <person name="Sutton G."/>
            <person name="Turner G."/>
            <person name="Venter J.C."/>
            <person name="White O.R."/>
            <person name="Whitty B.R."/>
            <person name="Youngman P."/>
            <person name="Wolfe K.H."/>
            <person name="Goldman G.H."/>
            <person name="Wortman J.R."/>
            <person name="Jiang B."/>
            <person name="Denning D.W."/>
            <person name="Nierman W.C."/>
        </authorList>
    </citation>
    <scope>NUCLEOTIDE SEQUENCE [LARGE SCALE GENOMIC DNA]</scope>
    <source>
        <strain evidence="15">CBS 144.89 / FGSC A1163 / CEA10</strain>
    </source>
</reference>
<evidence type="ECO:0000256" key="7">
    <source>
        <dbReference type="ARBA" id="ARBA00022723"/>
    </source>
</evidence>